<keyword evidence="8 14" id="KW-1133">Transmembrane helix</keyword>
<dbReference type="PROSITE" id="PS50920">
    <property type="entry name" value="SOLCAR"/>
    <property type="match status" value="3"/>
</dbReference>
<feature type="repeat" description="Solcar" evidence="11">
    <location>
        <begin position="170"/>
        <end position="290"/>
    </location>
</feature>
<dbReference type="InterPro" id="IPR018108">
    <property type="entry name" value="MCP_transmembrane"/>
</dbReference>
<evidence type="ECO:0000256" key="14">
    <source>
        <dbReference type="SAM" id="Phobius"/>
    </source>
</evidence>
<keyword evidence="9" id="KW-0496">Mitochondrion</keyword>
<comment type="subcellular location">
    <subcellularLocation>
        <location evidence="2">Mitochondrion inner membrane</location>
        <topology evidence="2">Multi-pass membrane protein</topology>
    </subcellularLocation>
</comment>
<evidence type="ECO:0000256" key="8">
    <source>
        <dbReference type="ARBA" id="ARBA00022989"/>
    </source>
</evidence>
<gene>
    <name evidence="15" type="ORF">PG996_009319</name>
</gene>
<dbReference type="InterPro" id="IPR002067">
    <property type="entry name" value="MCP"/>
</dbReference>
<evidence type="ECO:0000256" key="9">
    <source>
        <dbReference type="ARBA" id="ARBA00023128"/>
    </source>
</evidence>
<feature type="repeat" description="Solcar" evidence="11">
    <location>
        <begin position="316"/>
        <end position="404"/>
    </location>
</feature>
<keyword evidence="6" id="KW-0677">Repeat</keyword>
<keyword evidence="16" id="KW-1185">Reference proteome</keyword>
<evidence type="ECO:0000256" key="10">
    <source>
        <dbReference type="ARBA" id="ARBA00023136"/>
    </source>
</evidence>
<feature type="transmembrane region" description="Helical" evidence="14">
    <location>
        <begin position="376"/>
        <end position="398"/>
    </location>
</feature>
<evidence type="ECO:0000256" key="5">
    <source>
        <dbReference type="ARBA" id="ARBA00022692"/>
    </source>
</evidence>
<evidence type="ECO:0000256" key="6">
    <source>
        <dbReference type="ARBA" id="ARBA00022737"/>
    </source>
</evidence>
<accession>A0ABR1UNG1</accession>
<keyword evidence="4 12" id="KW-0813">Transport</keyword>
<reference evidence="15 16" key="1">
    <citation type="submission" date="2023-01" db="EMBL/GenBank/DDBJ databases">
        <title>Analysis of 21 Apiospora genomes using comparative genomics revels a genus with tremendous synthesis potential of carbohydrate active enzymes and secondary metabolites.</title>
        <authorList>
            <person name="Sorensen T."/>
        </authorList>
    </citation>
    <scope>NUCLEOTIDE SEQUENCE [LARGE SCALE GENOMIC DNA]</scope>
    <source>
        <strain evidence="15 16">CBS 83171</strain>
    </source>
</reference>
<evidence type="ECO:0000256" key="3">
    <source>
        <dbReference type="ARBA" id="ARBA00021935"/>
    </source>
</evidence>
<evidence type="ECO:0000256" key="11">
    <source>
        <dbReference type="PROSITE-ProRule" id="PRU00282"/>
    </source>
</evidence>
<evidence type="ECO:0000256" key="13">
    <source>
        <dbReference type="SAM" id="MobiDB-lite"/>
    </source>
</evidence>
<protein>
    <recommendedName>
        <fullName evidence="3">Mitochondrial thiamine pyrophosphate carrier 1</fullName>
    </recommendedName>
</protein>
<evidence type="ECO:0000256" key="7">
    <source>
        <dbReference type="ARBA" id="ARBA00022792"/>
    </source>
</evidence>
<feature type="region of interest" description="Disordered" evidence="13">
    <location>
        <begin position="1"/>
        <end position="68"/>
    </location>
</feature>
<organism evidence="15 16">
    <name type="scientific">Apiospora saccharicola</name>
    <dbReference type="NCBI Taxonomy" id="335842"/>
    <lineage>
        <taxon>Eukaryota</taxon>
        <taxon>Fungi</taxon>
        <taxon>Dikarya</taxon>
        <taxon>Ascomycota</taxon>
        <taxon>Pezizomycotina</taxon>
        <taxon>Sordariomycetes</taxon>
        <taxon>Xylariomycetidae</taxon>
        <taxon>Amphisphaeriales</taxon>
        <taxon>Apiosporaceae</taxon>
        <taxon>Apiospora</taxon>
    </lineage>
</organism>
<dbReference type="EMBL" id="JAQQWM010000006">
    <property type="protein sequence ID" value="KAK8059389.1"/>
    <property type="molecule type" value="Genomic_DNA"/>
</dbReference>
<sequence>MPPSFGAHDAAMSEVSGTREPNTNSIVGKMDEVVKKAGGAISGNKRPEVSSSLPDSAESPVTKRPDKHSMDYMVRSGIAGGIAGCAAKTSVAPLDRVKILFQTSNPQFAKYTSSWVGLARALRDIYGRDGMMGLFRGHSATLLKIYPYAAIKFVAYEQYRAVIVGSKAQETWGRRFTAGALAGVTSVFFTYPLEVIRVRLAFETKQRSSSLVDICKKIYHEKPTPKTTPAVPGSASGAARGVASATSATAAVVTPQTGLINFYRGFSMTMLGMVPYAGISFLTHDTMGDLFRLRSVREYTTLPRSANAPVDKPAPLRAWAELISGGISGAVSQTASYPLEVIRRRMQVGGAVGDGHRLRVGETVGLIFKERGLSGFFVGLSIGYVKIIPLSAVSFYTYERMKTVFGI</sequence>
<evidence type="ECO:0000256" key="2">
    <source>
        <dbReference type="ARBA" id="ARBA00004448"/>
    </source>
</evidence>
<feature type="repeat" description="Solcar" evidence="11">
    <location>
        <begin position="71"/>
        <end position="162"/>
    </location>
</feature>
<dbReference type="SUPFAM" id="SSF103506">
    <property type="entry name" value="Mitochondrial carrier"/>
    <property type="match status" value="1"/>
</dbReference>
<feature type="compositionally biased region" description="Polar residues" evidence="13">
    <location>
        <begin position="15"/>
        <end position="26"/>
    </location>
</feature>
<keyword evidence="7" id="KW-0999">Mitochondrion inner membrane</keyword>
<dbReference type="PANTHER" id="PTHR24089">
    <property type="entry name" value="SOLUTE CARRIER FAMILY 25"/>
    <property type="match status" value="1"/>
</dbReference>
<evidence type="ECO:0000256" key="1">
    <source>
        <dbReference type="ARBA" id="ARBA00002238"/>
    </source>
</evidence>
<dbReference type="Pfam" id="PF00153">
    <property type="entry name" value="Mito_carr"/>
    <property type="match status" value="4"/>
</dbReference>
<keyword evidence="5 11" id="KW-0812">Transmembrane</keyword>
<name>A0ABR1UNG1_9PEZI</name>
<keyword evidence="10 11" id="KW-0472">Membrane</keyword>
<dbReference type="InterPro" id="IPR023395">
    <property type="entry name" value="MCP_dom_sf"/>
</dbReference>
<evidence type="ECO:0000256" key="12">
    <source>
        <dbReference type="RuleBase" id="RU000488"/>
    </source>
</evidence>
<dbReference type="PRINTS" id="PR00926">
    <property type="entry name" value="MITOCARRIER"/>
</dbReference>
<proteinExistence type="inferred from homology"/>
<comment type="caution">
    <text evidence="15">The sequence shown here is derived from an EMBL/GenBank/DDBJ whole genome shotgun (WGS) entry which is preliminary data.</text>
</comment>
<evidence type="ECO:0000256" key="4">
    <source>
        <dbReference type="ARBA" id="ARBA00022448"/>
    </source>
</evidence>
<comment type="function">
    <text evidence="1">Mitochondrial transporter that mediates uptake of thiamine pyrophosphate (ThPP) into mitochondria.</text>
</comment>
<evidence type="ECO:0000313" key="15">
    <source>
        <dbReference type="EMBL" id="KAK8059389.1"/>
    </source>
</evidence>
<evidence type="ECO:0000313" key="16">
    <source>
        <dbReference type="Proteomes" id="UP001446871"/>
    </source>
</evidence>
<dbReference type="Proteomes" id="UP001446871">
    <property type="component" value="Unassembled WGS sequence"/>
</dbReference>
<comment type="similarity">
    <text evidence="12">Belongs to the mitochondrial carrier (TC 2.A.29) family.</text>
</comment>
<dbReference type="Gene3D" id="1.50.40.10">
    <property type="entry name" value="Mitochondrial carrier domain"/>
    <property type="match status" value="1"/>
</dbReference>